<keyword evidence="4" id="KW-0804">Transcription</keyword>
<comment type="caution">
    <text evidence="5">The sequence shown here is derived from an EMBL/GenBank/DDBJ whole genome shotgun (WGS) entry which is preliminary data.</text>
</comment>
<evidence type="ECO:0000256" key="3">
    <source>
        <dbReference type="ARBA" id="ARBA00023125"/>
    </source>
</evidence>
<dbReference type="Proteomes" id="UP001190091">
    <property type="component" value="Unassembled WGS sequence"/>
</dbReference>
<dbReference type="InterPro" id="IPR010534">
    <property type="entry name" value="Phage_933W_GpQ"/>
</dbReference>
<name>A0A3Y7W8B4_ECOLX</name>
<dbReference type="RefSeq" id="WP_021552282.1">
    <property type="nucleotide sequence ID" value="NZ_CAJGFS010000001.1"/>
</dbReference>
<evidence type="ECO:0000256" key="2">
    <source>
        <dbReference type="ARBA" id="ARBA00023015"/>
    </source>
</evidence>
<accession>A0A3Y7W8B4</accession>
<dbReference type="Pfam" id="PF06530">
    <property type="entry name" value="Phage_antitermQ"/>
    <property type="match status" value="1"/>
</dbReference>
<evidence type="ECO:0000313" key="6">
    <source>
        <dbReference type="Proteomes" id="UP001190091"/>
    </source>
</evidence>
<comment type="similarity">
    <text evidence="1">Belongs to the phage antitermination Q type 1 family.</text>
</comment>
<reference evidence="5" key="1">
    <citation type="submission" date="2023-10" db="EMBL/GenBank/DDBJ databases">
        <authorList>
            <person name="Leclercq S."/>
        </authorList>
    </citation>
    <scope>NUCLEOTIDE SEQUENCE</scope>
    <source>
        <strain evidence="5">F848</strain>
    </source>
</reference>
<sequence length="172" mass="19586">MEITKERLLEIASLSDGALSDGRIISPDAYESVTSIEIITMARMLLARFKKEYKKQVDSNANIYDILDGWGAWAVAENSSIDWQEIADKYKNVVPHGKKSRRQCSNDEGGIIDTCMLRLKQYRIDDYELIIAHFVMGVSLRCLAKINECSDGKIRKKMQMAMGFIAGCIYYR</sequence>
<dbReference type="GO" id="GO:0003677">
    <property type="term" value="F:DNA binding"/>
    <property type="evidence" value="ECO:0007669"/>
    <property type="project" value="UniProtKB-KW"/>
</dbReference>
<evidence type="ECO:0000313" key="5">
    <source>
        <dbReference type="EMBL" id="CAK1209555.1"/>
    </source>
</evidence>
<evidence type="ECO:0000256" key="4">
    <source>
        <dbReference type="ARBA" id="ARBA00023163"/>
    </source>
</evidence>
<evidence type="ECO:0000256" key="1">
    <source>
        <dbReference type="ARBA" id="ARBA00010234"/>
    </source>
</evidence>
<dbReference type="AlphaFoldDB" id="A0A3Y7W8B4"/>
<keyword evidence="3" id="KW-0238">DNA-binding</keyword>
<organism evidence="5 6">
    <name type="scientific">Escherichia coli</name>
    <dbReference type="NCBI Taxonomy" id="562"/>
    <lineage>
        <taxon>Bacteria</taxon>
        <taxon>Pseudomonadati</taxon>
        <taxon>Pseudomonadota</taxon>
        <taxon>Gammaproteobacteria</taxon>
        <taxon>Enterobacterales</taxon>
        <taxon>Enterobacteriaceae</taxon>
        <taxon>Escherichia</taxon>
    </lineage>
</organism>
<protein>
    <submittedName>
        <fullName evidence="5">Antiterminator Q family protein</fullName>
    </submittedName>
</protein>
<keyword evidence="2" id="KW-0805">Transcription regulation</keyword>
<proteinExistence type="inferred from homology"/>
<gene>
    <name evidence="5" type="ORF">FGAF848_17660</name>
</gene>
<dbReference type="EMBL" id="CAUZHL010000002">
    <property type="protein sequence ID" value="CAK1209555.1"/>
    <property type="molecule type" value="Genomic_DNA"/>
</dbReference>
<dbReference type="GO" id="GO:0060567">
    <property type="term" value="P:negative regulation of termination of DNA-templated transcription"/>
    <property type="evidence" value="ECO:0007669"/>
    <property type="project" value="InterPro"/>
</dbReference>